<dbReference type="Proteomes" id="UP001152178">
    <property type="component" value="Unassembled WGS sequence"/>
</dbReference>
<proteinExistence type="predicted"/>
<protein>
    <submittedName>
        <fullName evidence="1">Uncharacterized protein</fullName>
    </submittedName>
</protein>
<accession>A0ABT4R423</accession>
<gene>
    <name evidence="1" type="ORF">OOJ09_30820</name>
</gene>
<comment type="caution">
    <text evidence="1">The sequence shown here is derived from an EMBL/GenBank/DDBJ whole genome shotgun (WGS) entry which is preliminary data.</text>
</comment>
<reference evidence="1" key="1">
    <citation type="submission" date="2022-11" db="EMBL/GenBank/DDBJ databases">
        <authorList>
            <person name="Coimbra C."/>
        </authorList>
    </citation>
    <scope>NUCLEOTIDE SEQUENCE</scope>
    <source>
        <strain evidence="1">Jales19</strain>
    </source>
</reference>
<dbReference type="RefSeq" id="WP_269908824.1">
    <property type="nucleotide sequence ID" value="NZ_JAPFQA010000031.1"/>
</dbReference>
<organism evidence="1 2">
    <name type="scientific">Mesorhizobium qingshengii</name>
    <dbReference type="NCBI Taxonomy" id="1165689"/>
    <lineage>
        <taxon>Bacteria</taxon>
        <taxon>Pseudomonadati</taxon>
        <taxon>Pseudomonadota</taxon>
        <taxon>Alphaproteobacteria</taxon>
        <taxon>Hyphomicrobiales</taxon>
        <taxon>Phyllobacteriaceae</taxon>
        <taxon>Mesorhizobium</taxon>
    </lineage>
</organism>
<keyword evidence="2" id="KW-1185">Reference proteome</keyword>
<name>A0ABT4R423_9HYPH</name>
<dbReference type="EMBL" id="JAPFQA010000031">
    <property type="protein sequence ID" value="MCZ8548577.1"/>
    <property type="molecule type" value="Genomic_DNA"/>
</dbReference>
<sequence>MQWTERHVVLLVDKQIFAVPPHRTGNIEPVRNAATLDQASHAHIELVLVFFGFKRLAQNFWHLPHKSANRLLSCSYFVGERDFLA</sequence>
<evidence type="ECO:0000313" key="2">
    <source>
        <dbReference type="Proteomes" id="UP001152178"/>
    </source>
</evidence>
<evidence type="ECO:0000313" key="1">
    <source>
        <dbReference type="EMBL" id="MCZ8548577.1"/>
    </source>
</evidence>